<name>A0ABD3GPU3_9MARC</name>
<protein>
    <submittedName>
        <fullName evidence="2">Uncharacterized protein</fullName>
    </submittedName>
</protein>
<sequence length="163" mass="18634">MAPSAIVFIWVALLLEKRWWSSPPSLTRLLCSRMRCIGPLSVYTWFQSRERSMPARISHSKDSESLIKPKRLLRRHVPVFSPAQISWRWLQETPSALLVDPSGKFLSAEEMDQCHLQAEAISNLPGDGFTYKQLISNFAKKGLNEADMVVLSGNPRPPWNWTL</sequence>
<evidence type="ECO:0000313" key="3">
    <source>
        <dbReference type="Proteomes" id="UP001633002"/>
    </source>
</evidence>
<dbReference type="SUPFAM" id="SSF48113">
    <property type="entry name" value="Heme-dependent peroxidases"/>
    <property type="match status" value="1"/>
</dbReference>
<dbReference type="Proteomes" id="UP001633002">
    <property type="component" value="Unassembled WGS sequence"/>
</dbReference>
<evidence type="ECO:0000313" key="2">
    <source>
        <dbReference type="EMBL" id="KAL3680459.1"/>
    </source>
</evidence>
<evidence type="ECO:0000256" key="1">
    <source>
        <dbReference type="SAM" id="SignalP"/>
    </source>
</evidence>
<dbReference type="EMBL" id="JBJQOH010000007">
    <property type="protein sequence ID" value="KAL3680459.1"/>
    <property type="molecule type" value="Genomic_DNA"/>
</dbReference>
<keyword evidence="3" id="KW-1185">Reference proteome</keyword>
<accession>A0ABD3GPU3</accession>
<keyword evidence="1" id="KW-0732">Signal</keyword>
<dbReference type="Gene3D" id="1.10.420.10">
    <property type="entry name" value="Peroxidase, domain 2"/>
    <property type="match status" value="1"/>
</dbReference>
<dbReference type="InterPro" id="IPR010255">
    <property type="entry name" value="Haem_peroxidase_sf"/>
</dbReference>
<reference evidence="2 3" key="1">
    <citation type="submission" date="2024-09" db="EMBL/GenBank/DDBJ databases">
        <title>Chromosome-scale assembly of Riccia sorocarpa.</title>
        <authorList>
            <person name="Paukszto L."/>
        </authorList>
    </citation>
    <scope>NUCLEOTIDE SEQUENCE [LARGE SCALE GENOMIC DNA]</scope>
    <source>
        <strain evidence="2">LP-2024</strain>
        <tissue evidence="2">Aerial parts of the thallus</tissue>
    </source>
</reference>
<dbReference type="AlphaFoldDB" id="A0ABD3GPU3"/>
<feature type="signal peptide" evidence="1">
    <location>
        <begin position="1"/>
        <end position="21"/>
    </location>
</feature>
<gene>
    <name evidence="2" type="ORF">R1sor_023415</name>
</gene>
<proteinExistence type="predicted"/>
<comment type="caution">
    <text evidence="2">The sequence shown here is derived from an EMBL/GenBank/DDBJ whole genome shotgun (WGS) entry which is preliminary data.</text>
</comment>
<organism evidence="2 3">
    <name type="scientific">Riccia sorocarpa</name>
    <dbReference type="NCBI Taxonomy" id="122646"/>
    <lineage>
        <taxon>Eukaryota</taxon>
        <taxon>Viridiplantae</taxon>
        <taxon>Streptophyta</taxon>
        <taxon>Embryophyta</taxon>
        <taxon>Marchantiophyta</taxon>
        <taxon>Marchantiopsida</taxon>
        <taxon>Marchantiidae</taxon>
        <taxon>Marchantiales</taxon>
        <taxon>Ricciaceae</taxon>
        <taxon>Riccia</taxon>
    </lineage>
</organism>
<feature type="chain" id="PRO_5044870551" evidence="1">
    <location>
        <begin position="22"/>
        <end position="163"/>
    </location>
</feature>